<dbReference type="SUPFAM" id="SSF52540">
    <property type="entry name" value="P-loop containing nucleoside triphosphate hydrolases"/>
    <property type="match status" value="1"/>
</dbReference>
<dbReference type="Gene3D" id="3.90.580.10">
    <property type="entry name" value="Zinc finger, CHC2-type domain"/>
    <property type="match status" value="1"/>
</dbReference>
<dbReference type="InterPro" id="IPR002694">
    <property type="entry name" value="Znf_CHC2"/>
</dbReference>
<name>A0A0H3UA46_9BACT</name>
<evidence type="ECO:0000256" key="2">
    <source>
        <dbReference type="ARBA" id="ARBA00022771"/>
    </source>
</evidence>
<dbReference type="GO" id="GO:0006269">
    <property type="term" value="P:DNA replication, synthesis of primer"/>
    <property type="evidence" value="ECO:0007669"/>
    <property type="project" value="TreeGrafter"/>
</dbReference>
<dbReference type="InterPro" id="IPR050219">
    <property type="entry name" value="DnaG_primase"/>
</dbReference>
<sequence length="628" mass="71062">MLIDQEHAGIIMRAKTHPRQLGVPLSRWGRNLIACCPFHSPEETSLFFYDALGYWRYRCLQCGSEGDLVEFVMRSRFNGLDEAAARVEALDFLGTQDTEKENLPDEHPWIKELGGEKTKVLENFVRYCHWAACKSPSSAEFLASRGWSIGQAQLYGIGYYSGDPEPFVSYCMMSGIERHQISFYLDNLEAYHEPRITIPARNSKGLIHSVYGRLIDETDGPNTYISYASGPADIPFNMQLENTKPLIVEGFFDALTADLSGIPGVVSTLYQELTLSHLLKLKACGAESVTVVLRREQDRREQEFRIQRYLKMAQELNLKFKSIVLPKGETVDQVVRKNGADQLISLVEQTEVDTVHTHRRSMLLQDIKENFDTAMGCPPDVSVGYSLSTFPKLTQEIDGIQSGCFYVSSKPFGLKTTLLSSMALDLIQSNPKLKLIYVALETPRRQIFDRLVAMMIGESVLTVRKQSDDEGVNQKILEATRELMGYVRTNRLEIWEDSPLFDNTEILSTLKDEVKEHPNLVVMIDGIDHLKVTDHPELSDICERRAAVILDLYKALDIPFFLGGELIDSEQGLIGPRAYLRDSDAIYWLESKGGNLFLNVDSKRLGSNKLYQGNLTIDPLSNKMQEDR</sequence>
<evidence type="ECO:0000256" key="3">
    <source>
        <dbReference type="ARBA" id="ARBA00022833"/>
    </source>
</evidence>
<dbReference type="GO" id="GO:0005737">
    <property type="term" value="C:cytoplasm"/>
    <property type="evidence" value="ECO:0007669"/>
    <property type="project" value="TreeGrafter"/>
</dbReference>
<evidence type="ECO:0000256" key="1">
    <source>
        <dbReference type="ARBA" id="ARBA00022723"/>
    </source>
</evidence>
<dbReference type="GO" id="GO:0008270">
    <property type="term" value="F:zinc ion binding"/>
    <property type="evidence" value="ECO:0007669"/>
    <property type="project" value="UniProtKB-KW"/>
</dbReference>
<keyword evidence="2" id="KW-0863">Zinc-finger</keyword>
<dbReference type="SMART" id="SM00400">
    <property type="entry name" value="ZnF_CHCC"/>
    <property type="match status" value="1"/>
</dbReference>
<evidence type="ECO:0000259" key="4">
    <source>
        <dbReference type="SMART" id="SM00400"/>
    </source>
</evidence>
<reference evidence="5" key="1">
    <citation type="submission" date="2013-08" db="EMBL/GenBank/DDBJ databases">
        <title>Comparison of modified E. coli strains.</title>
        <authorList>
            <person name="Juergensen J."/>
            <person name="Bonge A."/>
            <person name="Streit W.R."/>
        </authorList>
    </citation>
    <scope>NUCLEOTIDE SEQUENCE</scope>
</reference>
<dbReference type="Pfam" id="PF01807">
    <property type="entry name" value="Zn_ribbon_DnaG"/>
    <property type="match status" value="1"/>
</dbReference>
<dbReference type="GO" id="GO:0003899">
    <property type="term" value="F:DNA-directed RNA polymerase activity"/>
    <property type="evidence" value="ECO:0007669"/>
    <property type="project" value="InterPro"/>
</dbReference>
<dbReference type="InterPro" id="IPR027417">
    <property type="entry name" value="P-loop_NTPase"/>
</dbReference>
<dbReference type="SUPFAM" id="SSF57783">
    <property type="entry name" value="Zinc beta-ribbon"/>
    <property type="match status" value="1"/>
</dbReference>
<keyword evidence="3" id="KW-0862">Zinc</keyword>
<feature type="domain" description="Zinc finger CHC2-type" evidence="4">
    <location>
        <begin position="32"/>
        <end position="88"/>
    </location>
</feature>
<dbReference type="GO" id="GO:0003677">
    <property type="term" value="F:DNA binding"/>
    <property type="evidence" value="ECO:0007669"/>
    <property type="project" value="InterPro"/>
</dbReference>
<dbReference type="SUPFAM" id="SSF56731">
    <property type="entry name" value="DNA primase core"/>
    <property type="match status" value="1"/>
</dbReference>
<dbReference type="EMBL" id="KF540247">
    <property type="protein sequence ID" value="AIF26808.1"/>
    <property type="molecule type" value="Genomic_DNA"/>
</dbReference>
<dbReference type="Gene3D" id="3.40.1360.10">
    <property type="match status" value="1"/>
</dbReference>
<organism evidence="5">
    <name type="scientific">uncultured bacterium fosmid pJB95A1</name>
    <dbReference type="NCBI Taxonomy" id="1478075"/>
    <lineage>
        <taxon>Bacteria</taxon>
        <taxon>environmental samples</taxon>
    </lineage>
</organism>
<dbReference type="PANTHER" id="PTHR30313">
    <property type="entry name" value="DNA PRIMASE"/>
    <property type="match status" value="1"/>
</dbReference>
<dbReference type="AlphaFoldDB" id="A0A0H3UA46"/>
<evidence type="ECO:0000313" key="5">
    <source>
        <dbReference type="EMBL" id="AIF26808.1"/>
    </source>
</evidence>
<accession>A0A0H3UA46</accession>
<keyword evidence="1" id="KW-0479">Metal-binding</keyword>
<dbReference type="InterPro" id="IPR036977">
    <property type="entry name" value="DNA_primase_Znf_CHC2"/>
</dbReference>
<dbReference type="Gene3D" id="3.40.50.300">
    <property type="entry name" value="P-loop containing nucleotide triphosphate hydrolases"/>
    <property type="match status" value="1"/>
</dbReference>
<protein>
    <submittedName>
        <fullName evidence="5">Putative zinc finger CHC2-family protein</fullName>
    </submittedName>
</protein>
<proteinExistence type="predicted"/>
<dbReference type="PANTHER" id="PTHR30313:SF2">
    <property type="entry name" value="DNA PRIMASE"/>
    <property type="match status" value="1"/>
</dbReference>